<dbReference type="Pfam" id="PF00294">
    <property type="entry name" value="PfkB"/>
    <property type="match status" value="1"/>
</dbReference>
<dbReference type="PANTHER" id="PTHR10584">
    <property type="entry name" value="SUGAR KINASE"/>
    <property type="match status" value="1"/>
</dbReference>
<dbReference type="GO" id="GO:0006796">
    <property type="term" value="P:phosphate-containing compound metabolic process"/>
    <property type="evidence" value="ECO:0007669"/>
    <property type="project" value="UniProtKB-ARBA"/>
</dbReference>
<comment type="caution">
    <text evidence="6">The sequence shown here is derived from an EMBL/GenBank/DDBJ whole genome shotgun (WGS) entry which is preliminary data.</text>
</comment>
<evidence type="ECO:0000313" key="6">
    <source>
        <dbReference type="EMBL" id="ETO06682.1"/>
    </source>
</evidence>
<name>X6LZT9_RETFI</name>
<dbReference type="Proteomes" id="UP000023152">
    <property type="component" value="Unassembled WGS sequence"/>
</dbReference>
<dbReference type="OrthoDB" id="415590at2759"/>
<dbReference type="InterPro" id="IPR011611">
    <property type="entry name" value="PfkB_dom"/>
</dbReference>
<dbReference type="InterPro" id="IPR002139">
    <property type="entry name" value="Ribo/fructo_kinase"/>
</dbReference>
<keyword evidence="2 4" id="KW-0808">Transferase</keyword>
<keyword evidence="7" id="KW-1185">Reference proteome</keyword>
<reference evidence="6 7" key="1">
    <citation type="journal article" date="2013" name="Curr. Biol.">
        <title>The Genome of the Foraminiferan Reticulomyxa filosa.</title>
        <authorList>
            <person name="Glockner G."/>
            <person name="Hulsmann N."/>
            <person name="Schleicher M."/>
            <person name="Noegel A.A."/>
            <person name="Eichinger L."/>
            <person name="Gallinger C."/>
            <person name="Pawlowski J."/>
            <person name="Sierra R."/>
            <person name="Euteneuer U."/>
            <person name="Pillet L."/>
            <person name="Moustafa A."/>
            <person name="Platzer M."/>
            <person name="Groth M."/>
            <person name="Szafranski K."/>
            <person name="Schliwa M."/>
        </authorList>
    </citation>
    <scope>NUCLEOTIDE SEQUENCE [LARGE SCALE GENOMIC DNA]</scope>
</reference>
<evidence type="ECO:0000259" key="5">
    <source>
        <dbReference type="Pfam" id="PF00294"/>
    </source>
</evidence>
<evidence type="ECO:0000256" key="4">
    <source>
        <dbReference type="RuleBase" id="RU003704"/>
    </source>
</evidence>
<evidence type="ECO:0000256" key="1">
    <source>
        <dbReference type="ARBA" id="ARBA00010688"/>
    </source>
</evidence>
<keyword evidence="3 4" id="KW-0418">Kinase</keyword>
<protein>
    <recommendedName>
        <fullName evidence="5">Carbohydrate kinase PfkB domain-containing protein</fullName>
    </recommendedName>
</protein>
<dbReference type="SUPFAM" id="SSF53613">
    <property type="entry name" value="Ribokinase-like"/>
    <property type="match status" value="1"/>
</dbReference>
<dbReference type="InterPro" id="IPR029056">
    <property type="entry name" value="Ribokinase-like"/>
</dbReference>
<dbReference type="PROSITE" id="PS00584">
    <property type="entry name" value="PFKB_KINASES_2"/>
    <property type="match status" value="1"/>
</dbReference>
<organism evidence="6 7">
    <name type="scientific">Reticulomyxa filosa</name>
    <dbReference type="NCBI Taxonomy" id="46433"/>
    <lineage>
        <taxon>Eukaryota</taxon>
        <taxon>Sar</taxon>
        <taxon>Rhizaria</taxon>
        <taxon>Retaria</taxon>
        <taxon>Foraminifera</taxon>
        <taxon>Monothalamids</taxon>
        <taxon>Reticulomyxidae</taxon>
        <taxon>Reticulomyxa</taxon>
    </lineage>
</organism>
<evidence type="ECO:0000256" key="2">
    <source>
        <dbReference type="ARBA" id="ARBA00022679"/>
    </source>
</evidence>
<dbReference type="AlphaFoldDB" id="X6LZT9"/>
<dbReference type="PANTHER" id="PTHR10584:SF166">
    <property type="entry name" value="RIBOKINASE"/>
    <property type="match status" value="1"/>
</dbReference>
<evidence type="ECO:0000313" key="7">
    <source>
        <dbReference type="Proteomes" id="UP000023152"/>
    </source>
</evidence>
<dbReference type="EMBL" id="ASPP01026905">
    <property type="protein sequence ID" value="ETO06682.1"/>
    <property type="molecule type" value="Genomic_DNA"/>
</dbReference>
<sequence>MSKDNKEVKESDENKQSNVCIVVCGGINIDRFFNVARLPVAAAKAGANAYFIGAFGNDVFTSYLKETMDNYKVDTTGCYTLKKDVPCGQAYIFLLPEKDNSIVVIPSANAQWPDDFNDTQRSIIESADCILLQRVEYFFCLKKKGGILFFLETYVEVPEEYNLRISKIAHKKNIPVILDMGGEDSPVSKELLQYVSIVSPNESELRRLVQDEKMALPLTSEGMKVIHDKLNQYNDKLHILLKLGSQGCQMICSKYNYYHILSCPALPLQKDQVVDTTGAGDCFTGAFAAQWIRELKAHCRHNNISHPSAIFKWADWDDTVKYQLFTNAMKFACTAAGLSVTKLGTMTSFPSLQEVVETNHKWSLSNK</sequence>
<feature type="domain" description="Carbohydrate kinase PfkB" evidence="5">
    <location>
        <begin position="40"/>
        <end position="350"/>
    </location>
</feature>
<dbReference type="PRINTS" id="PR00990">
    <property type="entry name" value="RIBOKINASE"/>
</dbReference>
<dbReference type="InterPro" id="IPR002173">
    <property type="entry name" value="Carboh/pur_kinase_PfkB_CS"/>
</dbReference>
<dbReference type="Gene3D" id="3.40.1190.20">
    <property type="match status" value="1"/>
</dbReference>
<dbReference type="GO" id="GO:0016301">
    <property type="term" value="F:kinase activity"/>
    <property type="evidence" value="ECO:0007669"/>
    <property type="project" value="UniProtKB-KW"/>
</dbReference>
<comment type="similarity">
    <text evidence="1 4">Belongs to the carbohydrate kinase PfkB family.</text>
</comment>
<gene>
    <name evidence="6" type="ORF">RFI_30708</name>
</gene>
<accession>X6LZT9</accession>
<evidence type="ECO:0000256" key="3">
    <source>
        <dbReference type="ARBA" id="ARBA00022777"/>
    </source>
</evidence>
<proteinExistence type="inferred from homology"/>